<dbReference type="RefSeq" id="WP_055175942.1">
    <property type="nucleotide sequence ID" value="NZ_JAUSQY010000001.1"/>
</dbReference>
<feature type="transmembrane region" description="Helical" evidence="1">
    <location>
        <begin position="101"/>
        <end position="119"/>
    </location>
</feature>
<dbReference type="PATRIC" id="fig|1544413.3.peg.601"/>
<protein>
    <submittedName>
        <fullName evidence="2">Uncharacterized protein</fullName>
    </submittedName>
</protein>
<dbReference type="OrthoDB" id="10015895at2"/>
<keyword evidence="1" id="KW-1133">Transmembrane helix</keyword>
<gene>
    <name evidence="2" type="ORF">Clow_00596</name>
</gene>
<dbReference type="Proteomes" id="UP000050488">
    <property type="component" value="Unassembled WGS sequence"/>
</dbReference>
<dbReference type="EMBL" id="LKEV01000001">
    <property type="protein sequence ID" value="KQB87537.1"/>
    <property type="molecule type" value="Genomic_DNA"/>
</dbReference>
<name>A0A0Q0UM83_9CORY</name>
<feature type="transmembrane region" description="Helical" evidence="1">
    <location>
        <begin position="77"/>
        <end position="94"/>
    </location>
</feature>
<keyword evidence="1" id="KW-0472">Membrane</keyword>
<feature type="transmembrane region" description="Helical" evidence="1">
    <location>
        <begin position="42"/>
        <end position="65"/>
    </location>
</feature>
<reference evidence="2 3" key="1">
    <citation type="submission" date="2015-10" db="EMBL/GenBank/DDBJ databases">
        <title>Corynebacteirum lowii and Corynebacterium oculi species nova, derived from human clinical disease and and emended description of Corynebacterium mastiditis.</title>
        <authorList>
            <person name="Bernard K."/>
            <person name="Pacheco A.L."/>
            <person name="Mcdougall C."/>
            <person name="Burtx T."/>
            <person name="Weibe D."/>
            <person name="Tyler S."/>
            <person name="Olson A.B."/>
            <person name="Cnockaert M."/>
            <person name="Eguchi H."/>
            <person name="Kuwahara T."/>
            <person name="Nakayama-Imaohji H."/>
            <person name="Boudewijins M."/>
            <person name="Van Hoecke F."/>
            <person name="Bernier A.-M."/>
            <person name="Vandamme P."/>
        </authorList>
    </citation>
    <scope>NUCLEOTIDE SEQUENCE [LARGE SCALE GENOMIC DNA]</scope>
    <source>
        <strain evidence="2 3">NML 130206</strain>
    </source>
</reference>
<feature type="transmembrane region" description="Helical" evidence="1">
    <location>
        <begin position="6"/>
        <end position="30"/>
    </location>
</feature>
<evidence type="ECO:0000313" key="3">
    <source>
        <dbReference type="Proteomes" id="UP000050488"/>
    </source>
</evidence>
<organism evidence="2 3">
    <name type="scientific">Corynebacterium lowii</name>
    <dbReference type="NCBI Taxonomy" id="1544413"/>
    <lineage>
        <taxon>Bacteria</taxon>
        <taxon>Bacillati</taxon>
        <taxon>Actinomycetota</taxon>
        <taxon>Actinomycetes</taxon>
        <taxon>Mycobacteriales</taxon>
        <taxon>Corynebacteriaceae</taxon>
        <taxon>Corynebacterium</taxon>
    </lineage>
</organism>
<comment type="caution">
    <text evidence="2">The sequence shown here is derived from an EMBL/GenBank/DDBJ whole genome shotgun (WGS) entry which is preliminary data.</text>
</comment>
<feature type="transmembrane region" description="Helical" evidence="1">
    <location>
        <begin position="139"/>
        <end position="160"/>
    </location>
</feature>
<evidence type="ECO:0000313" key="2">
    <source>
        <dbReference type="EMBL" id="KQB87537.1"/>
    </source>
</evidence>
<evidence type="ECO:0000256" key="1">
    <source>
        <dbReference type="SAM" id="Phobius"/>
    </source>
</evidence>
<keyword evidence="3" id="KW-1185">Reference proteome</keyword>
<dbReference type="AlphaFoldDB" id="A0A0Q0UM83"/>
<accession>A0A0Q0UM83</accession>
<dbReference type="STRING" id="1544413.Clow_00596"/>
<proteinExistence type="predicted"/>
<sequence>MQETLVSVSLLALLMIILPALFCGGIIALIERKTPHRVSAQATGSTWLLGTAAAIVSLLISAFVLGLLPRAVNNEDIVAFALPIILIILLPVGARFAHHQIAGPLGLALGGAVGCALYYCVDTLITGLGDGSGLWSLGILYAWVFCGIPLLVVAILYSAITRNRAPQRA</sequence>
<keyword evidence="1" id="KW-0812">Transmembrane</keyword>